<dbReference type="KEGG" id="cbx:Cenrod_0137"/>
<dbReference type="Pfam" id="PF00005">
    <property type="entry name" value="ABC_tran"/>
    <property type="match status" value="1"/>
</dbReference>
<dbReference type="SMART" id="SM00382">
    <property type="entry name" value="AAA"/>
    <property type="match status" value="1"/>
</dbReference>
<gene>
    <name evidence="5" type="ORF">Cenrod_0137</name>
</gene>
<dbReference type="Gene3D" id="3.40.50.300">
    <property type="entry name" value="P-loop containing nucleotide triphosphate hydrolases"/>
    <property type="match status" value="1"/>
</dbReference>
<dbReference type="GO" id="GO:0005524">
    <property type="term" value="F:ATP binding"/>
    <property type="evidence" value="ECO:0007669"/>
    <property type="project" value="UniProtKB-KW"/>
</dbReference>
<accession>U5N464</accession>
<dbReference type="SUPFAM" id="SSF52540">
    <property type="entry name" value="P-loop containing nucleoside triphosphate hydrolases"/>
    <property type="match status" value="1"/>
</dbReference>
<evidence type="ECO:0000256" key="1">
    <source>
        <dbReference type="ARBA" id="ARBA00022475"/>
    </source>
</evidence>
<keyword evidence="1" id="KW-1003">Cell membrane</keyword>
<dbReference type="InterPro" id="IPR027417">
    <property type="entry name" value="P-loop_NTPase"/>
</dbReference>
<dbReference type="PANTHER" id="PTHR43230:SF3">
    <property type="entry name" value="ABC-TYPE DIPEPTIDE_OLIGOPEPTIDE TRANSPORT SYSTEM, ATPASE COMPONENT"/>
    <property type="match status" value="1"/>
</dbReference>
<organism evidence="5 6">
    <name type="scientific">Candidatus Symbiobacter mobilis CR</name>
    <dbReference type="NCBI Taxonomy" id="946483"/>
    <lineage>
        <taxon>Bacteria</taxon>
        <taxon>Pseudomonadati</taxon>
        <taxon>Pseudomonadota</taxon>
        <taxon>Betaproteobacteria</taxon>
        <taxon>Burkholderiales</taxon>
        <taxon>Comamonadaceae</taxon>
    </lineage>
</organism>
<dbReference type="CDD" id="cd03257">
    <property type="entry name" value="ABC_NikE_OppD_transporters"/>
    <property type="match status" value="1"/>
</dbReference>
<evidence type="ECO:0000313" key="6">
    <source>
        <dbReference type="Proteomes" id="UP000017184"/>
    </source>
</evidence>
<evidence type="ECO:0000259" key="4">
    <source>
        <dbReference type="PROSITE" id="PS50893"/>
    </source>
</evidence>
<dbReference type="InterPro" id="IPR003593">
    <property type="entry name" value="AAA+_ATPase"/>
</dbReference>
<dbReference type="GO" id="GO:0016887">
    <property type="term" value="F:ATP hydrolysis activity"/>
    <property type="evidence" value="ECO:0007669"/>
    <property type="project" value="InterPro"/>
</dbReference>
<dbReference type="AlphaFoldDB" id="U5N464"/>
<dbReference type="EMBL" id="CP004885">
    <property type="protein sequence ID" value="AGX86271.1"/>
    <property type="molecule type" value="Genomic_DNA"/>
</dbReference>
<dbReference type="InterPro" id="IPR017871">
    <property type="entry name" value="ABC_transporter-like_CS"/>
</dbReference>
<dbReference type="STRING" id="946483.Cenrod_0137"/>
<dbReference type="PANTHER" id="PTHR43230">
    <property type="entry name" value="ABC-TYPE DIPEPTIDE/OLIGOPEPTIDE TRANSPORT SYSTEM, ATPASE COMPONENT"/>
    <property type="match status" value="1"/>
</dbReference>
<reference evidence="5 6" key="1">
    <citation type="journal article" date="2013" name="Genome Biol.">
        <title>Genomic analysis reveals key aspects of prokaryotic symbiosis in the phototrophic consortium "Chlorochromatium aggregatum".</title>
        <authorList>
            <person name="Liu Z."/>
            <person name="Muller J."/>
            <person name="Li T."/>
            <person name="Alvey R.M."/>
            <person name="Vogl K."/>
            <person name="Frigaard N.U."/>
            <person name="Rockwell N.C."/>
            <person name="Boyd E.S."/>
            <person name="Tomsho L.P."/>
            <person name="Schuster S.C."/>
            <person name="Henke P."/>
            <person name="Rohde M."/>
            <person name="Overmann J."/>
            <person name="Bryant D.A."/>
        </authorList>
    </citation>
    <scope>NUCLEOTIDE SEQUENCE [LARGE SCALE GENOMIC DNA]</scope>
    <source>
        <strain evidence="5">CR</strain>
    </source>
</reference>
<keyword evidence="3 5" id="KW-0067">ATP-binding</keyword>
<dbReference type="InterPro" id="IPR003439">
    <property type="entry name" value="ABC_transporter-like_ATP-bd"/>
</dbReference>
<evidence type="ECO:0000256" key="3">
    <source>
        <dbReference type="ARBA" id="ARBA00022840"/>
    </source>
</evidence>
<proteinExistence type="predicted"/>
<protein>
    <submittedName>
        <fullName evidence="5">ABC-type peptide/nickel transporter ATP-binding protein</fullName>
    </submittedName>
</protein>
<evidence type="ECO:0000256" key="2">
    <source>
        <dbReference type="ARBA" id="ARBA00022741"/>
    </source>
</evidence>
<keyword evidence="1" id="KW-0472">Membrane</keyword>
<dbReference type="eggNOG" id="COG4608">
    <property type="taxonomic scope" value="Bacteria"/>
</dbReference>
<keyword evidence="2" id="KW-0547">Nucleotide-binding</keyword>
<dbReference type="PROSITE" id="PS50893">
    <property type="entry name" value="ABC_TRANSPORTER_2"/>
    <property type="match status" value="1"/>
</dbReference>
<keyword evidence="6" id="KW-1185">Reference proteome</keyword>
<dbReference type="Proteomes" id="UP000017184">
    <property type="component" value="Chromosome"/>
</dbReference>
<sequence>MSNAVPNGVQSVQRGDTPMEVPVFSARNVSMTFGHGKKICRAVREVSFDIADGAIVSVVGGSGCGKSVLAKIMLGLYVPTAGEFFYRGLPITNQHMHWNEVQSVFQDPFSCFNQFFTIRSQLKDAFGILQNKLSKSEIEDRVDAALRAVNVQPAEIEGKYPFELSGGQMQRMLLARIFALRPKVLVADEPTSMVDACVRANILDYLMKLKQELGMTIVFVTHDIGLAYYVSDQIFIMHEGRIVEAGEPDAVALSPQHPVTVQLIEDVPDIHKDWIKR</sequence>
<dbReference type="HOGENOM" id="CLU_000604_1_23_4"/>
<name>U5N464_9BURK</name>
<evidence type="ECO:0000313" key="5">
    <source>
        <dbReference type="EMBL" id="AGX86271.1"/>
    </source>
</evidence>
<feature type="domain" description="ABC transporter" evidence="4">
    <location>
        <begin position="24"/>
        <end position="264"/>
    </location>
</feature>
<dbReference type="PROSITE" id="PS00211">
    <property type="entry name" value="ABC_TRANSPORTER_1"/>
    <property type="match status" value="1"/>
</dbReference>